<name>A0ACB9P2I3_9MYRT</name>
<evidence type="ECO:0000313" key="1">
    <source>
        <dbReference type="EMBL" id="KAI4341311.1"/>
    </source>
</evidence>
<comment type="caution">
    <text evidence="1">The sequence shown here is derived from an EMBL/GenBank/DDBJ whole genome shotgun (WGS) entry which is preliminary data.</text>
</comment>
<reference evidence="2" key="1">
    <citation type="journal article" date="2023" name="Front. Plant Sci.">
        <title>Chromosomal-level genome assembly of Melastoma candidum provides insights into trichome evolution.</title>
        <authorList>
            <person name="Zhong Y."/>
            <person name="Wu W."/>
            <person name="Sun C."/>
            <person name="Zou P."/>
            <person name="Liu Y."/>
            <person name="Dai S."/>
            <person name="Zhou R."/>
        </authorList>
    </citation>
    <scope>NUCLEOTIDE SEQUENCE [LARGE SCALE GENOMIC DNA]</scope>
</reference>
<evidence type="ECO:0000313" key="2">
    <source>
        <dbReference type="Proteomes" id="UP001057402"/>
    </source>
</evidence>
<proteinExistence type="predicted"/>
<accession>A0ACB9P2I3</accession>
<keyword evidence="2" id="KW-1185">Reference proteome</keyword>
<gene>
    <name evidence="1" type="ORF">MLD38_026047</name>
</gene>
<organism evidence="1 2">
    <name type="scientific">Melastoma candidum</name>
    <dbReference type="NCBI Taxonomy" id="119954"/>
    <lineage>
        <taxon>Eukaryota</taxon>
        <taxon>Viridiplantae</taxon>
        <taxon>Streptophyta</taxon>
        <taxon>Embryophyta</taxon>
        <taxon>Tracheophyta</taxon>
        <taxon>Spermatophyta</taxon>
        <taxon>Magnoliopsida</taxon>
        <taxon>eudicotyledons</taxon>
        <taxon>Gunneridae</taxon>
        <taxon>Pentapetalae</taxon>
        <taxon>rosids</taxon>
        <taxon>malvids</taxon>
        <taxon>Myrtales</taxon>
        <taxon>Melastomataceae</taxon>
        <taxon>Melastomatoideae</taxon>
        <taxon>Melastomateae</taxon>
        <taxon>Melastoma</taxon>
    </lineage>
</organism>
<dbReference type="EMBL" id="CM042886">
    <property type="protein sequence ID" value="KAI4341311.1"/>
    <property type="molecule type" value="Genomic_DNA"/>
</dbReference>
<sequence length="777" mass="86411">MGVRMIQWRQWPTRKYEARVVLRRMEGLFLSVGLGEGEGQEVVESEEAEDGRVVTEVMWKGSGQRVGVLRRVAGVKRNFTRAAAVGVGGVVEWDEEFGMVCNLTVKGKDGQQLSQSGGCVGVQFQPWEVGFTAFNVNNQAQRNKALTIGTATLDLAEYASVPEEKEFELTLPLIPATDTANAPLSISIFLSLVELRTDQEVMEVVPRLVAPVSSPSQLDEVALAEKDDLSAIKAGLRKVKIFTELVSARKAKKTPRVDDGSDGRYSSRSEDGDLTFDSDFLDDTEEGCSDDTNGDPNGRISFKYDTLADAKIVGGSFYSSVRISGEIEEWLYYSHCKSEVGSSGMEDLSEPIFEPQASRSLRSILPWRKRKLGFRSPNARGEPLLKKANAEEGGDDIDFARRQLASDDSMSYGWYKTDEDPFRSSESEFGDDTFAVGNWEKKEITSRDGHLKLNTDVFFASIDQRSERAAGESACTALVAVIAEWFHSNPALMPIKSQFDGLIRDGSLEWRNMCEIETYRQRFPDKHFDLDTILGAKVRPISVVPGKSFVGFFHPEGMNEENFGFLVGAMSFDEIWEEICCAGGHCSENSEPLVYIISWNDHFFILLVKEGSYYIIDTLGERLYEGCTQAYILKFDSDSVICRLPKPAESSGDKERSGGSSRGVFAGAKQKKGKVEEKKAGEDASAVTEQSEATDKAEAEEVICHGKESCKEYIKSFLAAIPIRELQDDVRRGRVSSVPLHHRLQIEFHYTQMTISQPASEATEMETEATVEVEMTW</sequence>
<protein>
    <submittedName>
        <fullName evidence="1">Uncharacterized protein</fullName>
    </submittedName>
</protein>
<dbReference type="Proteomes" id="UP001057402">
    <property type="component" value="Chromosome 7"/>
</dbReference>